<accession>A0A4P7N182</accession>
<dbReference type="AlphaFoldDB" id="A0A4P7N182"/>
<dbReference type="PANTHER" id="PTHR38167:SF1">
    <property type="entry name" value="C2H2-TYPE DOMAIN-CONTAINING PROTEIN"/>
    <property type="match status" value="1"/>
</dbReference>
<evidence type="ECO:0000256" key="1">
    <source>
        <dbReference type="SAM" id="MobiDB-lite"/>
    </source>
</evidence>
<proteinExistence type="predicted"/>
<feature type="compositionally biased region" description="Basic and acidic residues" evidence="1">
    <location>
        <begin position="336"/>
        <end position="345"/>
    </location>
</feature>
<evidence type="ECO:0000313" key="2">
    <source>
        <dbReference type="EMBL" id="QBZ55132.1"/>
    </source>
</evidence>
<feature type="region of interest" description="Disordered" evidence="1">
    <location>
        <begin position="114"/>
        <end position="146"/>
    </location>
</feature>
<dbReference type="EMBL" id="CP034205">
    <property type="protein sequence ID" value="QBZ55132.1"/>
    <property type="molecule type" value="Genomic_DNA"/>
</dbReference>
<evidence type="ECO:0000313" key="3">
    <source>
        <dbReference type="Proteomes" id="UP000294847"/>
    </source>
</evidence>
<reference evidence="2 3" key="1">
    <citation type="journal article" date="2019" name="Mol. Biol. Evol.">
        <title>Blast fungal genomes show frequent chromosomal changes, gene gains and losses, and effector gene turnover.</title>
        <authorList>
            <person name="Gomez Luciano L.B."/>
            <person name="Jason Tsai I."/>
            <person name="Chuma I."/>
            <person name="Tosa Y."/>
            <person name="Chen Y.H."/>
            <person name="Li J.Y."/>
            <person name="Li M.Y."/>
            <person name="Jade Lu M.Y."/>
            <person name="Nakayashiki H."/>
            <person name="Li W.H."/>
        </authorList>
    </citation>
    <scope>NUCLEOTIDE SEQUENCE [LARGE SCALE GENOMIC DNA]</scope>
    <source>
        <strain evidence="2">MZ5-1-6</strain>
    </source>
</reference>
<evidence type="ECO:0008006" key="4">
    <source>
        <dbReference type="Google" id="ProtNLM"/>
    </source>
</evidence>
<feature type="region of interest" description="Disordered" evidence="1">
    <location>
        <begin position="324"/>
        <end position="345"/>
    </location>
</feature>
<organism evidence="2 3">
    <name type="scientific">Pyricularia oryzae</name>
    <name type="common">Rice blast fungus</name>
    <name type="synonym">Magnaporthe oryzae</name>
    <dbReference type="NCBI Taxonomy" id="318829"/>
    <lineage>
        <taxon>Eukaryota</taxon>
        <taxon>Fungi</taxon>
        <taxon>Dikarya</taxon>
        <taxon>Ascomycota</taxon>
        <taxon>Pezizomycotina</taxon>
        <taxon>Sordariomycetes</taxon>
        <taxon>Sordariomycetidae</taxon>
        <taxon>Magnaporthales</taxon>
        <taxon>Pyriculariaceae</taxon>
        <taxon>Pyricularia</taxon>
    </lineage>
</organism>
<dbReference type="Proteomes" id="UP000294847">
    <property type="component" value="Chromosome 2"/>
</dbReference>
<name>A0A4P7N182_PYROR</name>
<gene>
    <name evidence="2" type="ORF">PoMZ_00024</name>
</gene>
<dbReference type="PANTHER" id="PTHR38167">
    <property type="entry name" value="C2H2-TYPE DOMAIN-CONTAINING PROTEIN"/>
    <property type="match status" value="1"/>
</dbReference>
<sequence length="345" mass="39067">MAHLYDFLGPKSKPRYFFPRYSVACNKPRHSLDIPLRVLRKAELPCQSCYPPHARTPVPWDRHIHTKLDRESQAKAMDRIKALPERTAYTVLLALCNDPSILKRAVEFSELLQPPPESARYEQSAPESQRKKRKSPTVYDEQDQDEDEFECARCSETFLRSQDRNGACVYHEGDVEPDYDGFWEDLEDFDEENDGPIDTDEMRRRFPQGFFWDCCGKKLSDQGSGCRTGSHVARSAGSMKRSRFSIDEDTPDIVLSPEPPHLRQALQSQQTPPGNPYPFVDNSEDDDLVELNMQPVGGGGSSAASSGDNTVQVTRYMEINEVVELDGDSDAGTNGHHYDSGREKT</sequence>
<protein>
    <recommendedName>
        <fullName evidence="4">C2H2-type domain-containing protein</fullName>
    </recommendedName>
</protein>
<feature type="region of interest" description="Disordered" evidence="1">
    <location>
        <begin position="264"/>
        <end position="284"/>
    </location>
</feature>